<gene>
    <name evidence="3" type="ORF">Sradi_0231100</name>
</gene>
<dbReference type="InterPro" id="IPR043502">
    <property type="entry name" value="DNA/RNA_pol_sf"/>
</dbReference>
<proteinExistence type="predicted"/>
<feature type="transmembrane region" description="Helical" evidence="1">
    <location>
        <begin position="220"/>
        <end position="240"/>
    </location>
</feature>
<keyword evidence="1" id="KW-0472">Membrane</keyword>
<sequence>MGLMAPLVYVDDILVTTPLLDDIRSVKDYLHSLFTIKDIGEARYFLGLEIARKSEGIYIAQTKYVMDIIQDTGLAGGKTTSTPFPLGLKLSKECGTLLPNPDSYRRLIGCLLYLGFTRLDISYSVQQLSQFLNRPCDAHWKALHVVRYLKGCPSKGLFLPSDSNLELHAFCDADWASCTDSRRSLTDFCIFLGNAFISWKTKKQTTVQLRQSIVAWQLQFVSFVGYHLFSQILVFLYICLLSCSATIKLRCTLWPIQCFMNLGLVSMSPSPTCGGAVENQTQEAIVAESQLQDEEGVFDSG</sequence>
<comment type="caution">
    <text evidence="3">The sequence shown here is derived from an EMBL/GenBank/DDBJ whole genome shotgun (WGS) entry which is preliminary data.</text>
</comment>
<feature type="domain" description="Reverse transcriptase Ty1/copia-type" evidence="2">
    <location>
        <begin position="8"/>
        <end position="83"/>
    </location>
</feature>
<keyword evidence="1" id="KW-0812">Transmembrane</keyword>
<dbReference type="EMBL" id="JACGWJ010000002">
    <property type="protein sequence ID" value="KAL0435232.1"/>
    <property type="molecule type" value="Genomic_DNA"/>
</dbReference>
<dbReference type="InterPro" id="IPR013103">
    <property type="entry name" value="RVT_2"/>
</dbReference>
<dbReference type="Pfam" id="PF07727">
    <property type="entry name" value="RVT_2"/>
    <property type="match status" value="1"/>
</dbReference>
<evidence type="ECO:0000259" key="2">
    <source>
        <dbReference type="Pfam" id="PF07727"/>
    </source>
</evidence>
<dbReference type="SUPFAM" id="SSF56672">
    <property type="entry name" value="DNA/RNA polymerases"/>
    <property type="match status" value="1"/>
</dbReference>
<protein>
    <submittedName>
        <fullName evidence="3">Retrovirus-related Pol polyprotein from transposon RE2</fullName>
    </submittedName>
</protein>
<evidence type="ECO:0000313" key="3">
    <source>
        <dbReference type="EMBL" id="KAL0435232.1"/>
    </source>
</evidence>
<name>A0AAW2W0V6_SESRA</name>
<dbReference type="PANTHER" id="PTHR11439">
    <property type="entry name" value="GAG-POL-RELATED RETROTRANSPOSON"/>
    <property type="match status" value="1"/>
</dbReference>
<dbReference type="CDD" id="cd09272">
    <property type="entry name" value="RNase_HI_RT_Ty1"/>
    <property type="match status" value="1"/>
</dbReference>
<evidence type="ECO:0000256" key="1">
    <source>
        <dbReference type="SAM" id="Phobius"/>
    </source>
</evidence>
<dbReference type="AlphaFoldDB" id="A0AAW2W0V6"/>
<dbReference type="PANTHER" id="PTHR11439:SF511">
    <property type="match status" value="1"/>
</dbReference>
<reference evidence="3" key="2">
    <citation type="journal article" date="2024" name="Plant">
        <title>Genomic evolution and insights into agronomic trait innovations of Sesamum species.</title>
        <authorList>
            <person name="Miao H."/>
            <person name="Wang L."/>
            <person name="Qu L."/>
            <person name="Liu H."/>
            <person name="Sun Y."/>
            <person name="Le M."/>
            <person name="Wang Q."/>
            <person name="Wei S."/>
            <person name="Zheng Y."/>
            <person name="Lin W."/>
            <person name="Duan Y."/>
            <person name="Cao H."/>
            <person name="Xiong S."/>
            <person name="Wang X."/>
            <person name="Wei L."/>
            <person name="Li C."/>
            <person name="Ma Q."/>
            <person name="Ju M."/>
            <person name="Zhao R."/>
            <person name="Li G."/>
            <person name="Mu C."/>
            <person name="Tian Q."/>
            <person name="Mei H."/>
            <person name="Zhang T."/>
            <person name="Gao T."/>
            <person name="Zhang H."/>
        </authorList>
    </citation>
    <scope>NUCLEOTIDE SEQUENCE</scope>
    <source>
        <strain evidence="3">G02</strain>
    </source>
</reference>
<accession>A0AAW2W0V6</accession>
<reference evidence="3" key="1">
    <citation type="submission" date="2020-06" db="EMBL/GenBank/DDBJ databases">
        <authorList>
            <person name="Li T."/>
            <person name="Hu X."/>
            <person name="Zhang T."/>
            <person name="Song X."/>
            <person name="Zhang H."/>
            <person name="Dai N."/>
            <person name="Sheng W."/>
            <person name="Hou X."/>
            <person name="Wei L."/>
        </authorList>
    </citation>
    <scope>NUCLEOTIDE SEQUENCE</scope>
    <source>
        <strain evidence="3">G02</strain>
        <tissue evidence="3">Leaf</tissue>
    </source>
</reference>
<keyword evidence="1" id="KW-1133">Transmembrane helix</keyword>
<organism evidence="3">
    <name type="scientific">Sesamum radiatum</name>
    <name type="common">Black benniseed</name>
    <dbReference type="NCBI Taxonomy" id="300843"/>
    <lineage>
        <taxon>Eukaryota</taxon>
        <taxon>Viridiplantae</taxon>
        <taxon>Streptophyta</taxon>
        <taxon>Embryophyta</taxon>
        <taxon>Tracheophyta</taxon>
        <taxon>Spermatophyta</taxon>
        <taxon>Magnoliopsida</taxon>
        <taxon>eudicotyledons</taxon>
        <taxon>Gunneridae</taxon>
        <taxon>Pentapetalae</taxon>
        <taxon>asterids</taxon>
        <taxon>lamiids</taxon>
        <taxon>Lamiales</taxon>
        <taxon>Pedaliaceae</taxon>
        <taxon>Sesamum</taxon>
    </lineage>
</organism>